<evidence type="ECO:0000256" key="1">
    <source>
        <dbReference type="SAM" id="MobiDB-lite"/>
    </source>
</evidence>
<feature type="region of interest" description="Disordered" evidence="1">
    <location>
        <begin position="143"/>
        <end position="163"/>
    </location>
</feature>
<dbReference type="InterPro" id="IPR019076">
    <property type="entry name" value="Spore_lipoprot_YhcN/YlaJ-like"/>
</dbReference>
<sequence length="367" mass="39078">MKKIALSLTAASMIFAGLAGCGDVNDTGMNNTTTGYTTNQGQGAGTATGFGFDNGRYPEGVYPHTRDFQGTRGYREGRGSTGFGNGQGTIGFGAGQGNGFGARAGQGNYQVGPSTRNNNVGHGAGYVTEERNFGSAFDYQTGNTTPRQGLRGQNNAGGFNVRGNRDYRGFGRGITGNDRPGMVDENGLLNGFDNRGQVGRQHRGFNRGTEGFNHGTGRDYGNLNGGTGRNNGTQGLNRGTGRTGINAQNNTGAYFDSEDGRLATQINDRIGGDNIRDSRVIVHGNDVLIGVDADDTDGIDDDVRNRVGNLAGDRNVHVVTDRNQYRGLRDMDDRLRAGDAFEEIGATFNDMLDDLGNAVQRPFERSR</sequence>
<reference evidence="3 4" key="1">
    <citation type="submission" date="2023-07" db="EMBL/GenBank/DDBJ databases">
        <title>Genomic Encyclopedia of Type Strains, Phase IV (KMG-IV): sequencing the most valuable type-strain genomes for metagenomic binning, comparative biology and taxonomic classification.</title>
        <authorList>
            <person name="Goeker M."/>
        </authorList>
    </citation>
    <scope>NUCLEOTIDE SEQUENCE [LARGE SCALE GENOMIC DNA]</scope>
    <source>
        <strain evidence="3 4">DSM 9768</strain>
    </source>
</reference>
<feature type="chain" id="PRO_5045449376" description="Sporulation lipoprotein YhcN/YlaJ (Spore_YhcN_YlaJ)" evidence="2">
    <location>
        <begin position="22"/>
        <end position="367"/>
    </location>
</feature>
<feature type="region of interest" description="Disordered" evidence="1">
    <location>
        <begin position="197"/>
        <end position="252"/>
    </location>
</feature>
<evidence type="ECO:0000313" key="3">
    <source>
        <dbReference type="EMBL" id="MDQ0254240.1"/>
    </source>
</evidence>
<evidence type="ECO:0000256" key="2">
    <source>
        <dbReference type="SAM" id="SignalP"/>
    </source>
</evidence>
<comment type="caution">
    <text evidence="3">The sequence shown here is derived from an EMBL/GenBank/DDBJ whole genome shotgun (WGS) entry which is preliminary data.</text>
</comment>
<protein>
    <recommendedName>
        <fullName evidence="5">Sporulation lipoprotein YhcN/YlaJ (Spore_YhcN_YlaJ)</fullName>
    </recommendedName>
</protein>
<dbReference type="EMBL" id="JAUSUG010000005">
    <property type="protein sequence ID" value="MDQ0254240.1"/>
    <property type="molecule type" value="Genomic_DNA"/>
</dbReference>
<feature type="signal peptide" evidence="2">
    <location>
        <begin position="1"/>
        <end position="21"/>
    </location>
</feature>
<dbReference type="PROSITE" id="PS51257">
    <property type="entry name" value="PROKAR_LIPOPROTEIN"/>
    <property type="match status" value="1"/>
</dbReference>
<feature type="compositionally biased region" description="Low complexity" evidence="1">
    <location>
        <begin position="230"/>
        <end position="244"/>
    </location>
</feature>
<dbReference type="RefSeq" id="WP_307323923.1">
    <property type="nucleotide sequence ID" value="NZ_JAUSUG010000005.1"/>
</dbReference>
<evidence type="ECO:0008006" key="5">
    <source>
        <dbReference type="Google" id="ProtNLM"/>
    </source>
</evidence>
<proteinExistence type="predicted"/>
<keyword evidence="2" id="KW-0732">Signal</keyword>
<dbReference type="Pfam" id="PF09580">
    <property type="entry name" value="Spore_YhcN_YlaJ"/>
    <property type="match status" value="1"/>
</dbReference>
<organism evidence="3 4">
    <name type="scientific">Evansella vedderi</name>
    <dbReference type="NCBI Taxonomy" id="38282"/>
    <lineage>
        <taxon>Bacteria</taxon>
        <taxon>Bacillati</taxon>
        <taxon>Bacillota</taxon>
        <taxon>Bacilli</taxon>
        <taxon>Bacillales</taxon>
        <taxon>Bacillaceae</taxon>
        <taxon>Evansella</taxon>
    </lineage>
</organism>
<keyword evidence="4" id="KW-1185">Reference proteome</keyword>
<gene>
    <name evidence="3" type="ORF">J2S74_001615</name>
</gene>
<accession>A0ABT9ZTH0</accession>
<dbReference type="Proteomes" id="UP001230005">
    <property type="component" value="Unassembled WGS sequence"/>
</dbReference>
<feature type="compositionally biased region" description="Polar residues" evidence="1">
    <location>
        <begin position="143"/>
        <end position="157"/>
    </location>
</feature>
<name>A0ABT9ZTH0_9BACI</name>
<evidence type="ECO:0000313" key="4">
    <source>
        <dbReference type="Proteomes" id="UP001230005"/>
    </source>
</evidence>